<protein>
    <submittedName>
        <fullName evidence="3">S-adenosyl-L-methionine-dependent methyltransferase</fullName>
    </submittedName>
</protein>
<name>A0A8H3XLX4_GIGMA</name>
<organism evidence="3 4">
    <name type="scientific">Gigaspora margarita</name>
    <dbReference type="NCBI Taxonomy" id="4874"/>
    <lineage>
        <taxon>Eukaryota</taxon>
        <taxon>Fungi</taxon>
        <taxon>Fungi incertae sedis</taxon>
        <taxon>Mucoromycota</taxon>
        <taxon>Glomeromycotina</taxon>
        <taxon>Glomeromycetes</taxon>
        <taxon>Diversisporales</taxon>
        <taxon>Gigasporaceae</taxon>
        <taxon>Gigaspora</taxon>
    </lineage>
</organism>
<comment type="caution">
    <text evidence="3">The sequence shown here is derived from an EMBL/GenBank/DDBJ whole genome shotgun (WGS) entry which is preliminary data.</text>
</comment>
<gene>
    <name evidence="3" type="ORF">F8M41_024665</name>
</gene>
<dbReference type="GO" id="GO:0032259">
    <property type="term" value="P:methylation"/>
    <property type="evidence" value="ECO:0007669"/>
    <property type="project" value="UniProtKB-KW"/>
</dbReference>
<sequence length="308" mass="35086">MGKIQSKPSRQPRQLKKARSFSQPDNKKDQLIQSCISKRKFSASYILPLDDDEVDRMTLQHYIFQNVWKGDFSSPVESSLEHGAKMLDIGCGPGVLVLELASKYPRSHFTGCDIVANYPLQIKPENSAFVKADITEGLPFPDNTFDFVYMRFMMFALTTKDWPFAIKEMVRVTKPGGWIEIMERDIFWYNEGDAIKNWRTNIVEGLKADKGIDLIISPHIPNYLSANKSLTNISKDERVEPLGSWGGILGKAYGQLIMWGAMNLSEAVSNIKFQEGEYSTLVDIAFKDLNSNKAFDKSHRFWAMKTFN</sequence>
<reference evidence="3 4" key="1">
    <citation type="journal article" date="2019" name="Environ. Microbiol.">
        <title>At the nexus of three kingdoms: the genome of the mycorrhizal fungus Gigaspora margarita provides insights into plant, endobacterial and fungal interactions.</title>
        <authorList>
            <person name="Venice F."/>
            <person name="Ghignone S."/>
            <person name="Salvioli di Fossalunga A."/>
            <person name="Amselem J."/>
            <person name="Novero M."/>
            <person name="Xianan X."/>
            <person name="Sedzielewska Toro K."/>
            <person name="Morin E."/>
            <person name="Lipzen A."/>
            <person name="Grigoriev I.V."/>
            <person name="Henrissat B."/>
            <person name="Martin F.M."/>
            <person name="Bonfante P."/>
        </authorList>
    </citation>
    <scope>NUCLEOTIDE SEQUENCE [LARGE SCALE GENOMIC DNA]</scope>
    <source>
        <strain evidence="3 4">BEG34</strain>
    </source>
</reference>
<keyword evidence="4" id="KW-1185">Reference proteome</keyword>
<dbReference type="InterPro" id="IPR029063">
    <property type="entry name" value="SAM-dependent_MTases_sf"/>
</dbReference>
<dbReference type="Proteomes" id="UP000439903">
    <property type="component" value="Unassembled WGS sequence"/>
</dbReference>
<dbReference type="OrthoDB" id="2013972at2759"/>
<dbReference type="GO" id="GO:0008168">
    <property type="term" value="F:methyltransferase activity"/>
    <property type="evidence" value="ECO:0007669"/>
    <property type="project" value="UniProtKB-KW"/>
</dbReference>
<evidence type="ECO:0000256" key="1">
    <source>
        <dbReference type="SAM" id="MobiDB-lite"/>
    </source>
</evidence>
<dbReference type="SUPFAM" id="SSF53335">
    <property type="entry name" value="S-adenosyl-L-methionine-dependent methyltransferases"/>
    <property type="match status" value="1"/>
</dbReference>
<proteinExistence type="predicted"/>
<dbReference type="AlphaFoldDB" id="A0A8H3XLX4"/>
<accession>A0A8H3XLX4</accession>
<evidence type="ECO:0000313" key="4">
    <source>
        <dbReference type="Proteomes" id="UP000439903"/>
    </source>
</evidence>
<evidence type="ECO:0000259" key="2">
    <source>
        <dbReference type="Pfam" id="PF13649"/>
    </source>
</evidence>
<feature type="region of interest" description="Disordered" evidence="1">
    <location>
        <begin position="1"/>
        <end position="28"/>
    </location>
</feature>
<feature type="domain" description="Methyltransferase" evidence="2">
    <location>
        <begin position="87"/>
        <end position="177"/>
    </location>
</feature>
<dbReference type="InterPro" id="IPR041698">
    <property type="entry name" value="Methyltransf_25"/>
</dbReference>
<dbReference type="PANTHER" id="PTHR43591">
    <property type="entry name" value="METHYLTRANSFERASE"/>
    <property type="match status" value="1"/>
</dbReference>
<dbReference type="Pfam" id="PF13649">
    <property type="entry name" value="Methyltransf_25"/>
    <property type="match status" value="1"/>
</dbReference>
<feature type="compositionally biased region" description="Polar residues" evidence="1">
    <location>
        <begin position="1"/>
        <end position="12"/>
    </location>
</feature>
<dbReference type="Gene3D" id="3.40.50.150">
    <property type="entry name" value="Vaccinia Virus protein VP39"/>
    <property type="match status" value="1"/>
</dbReference>
<dbReference type="CDD" id="cd02440">
    <property type="entry name" value="AdoMet_MTases"/>
    <property type="match status" value="1"/>
</dbReference>
<dbReference type="EMBL" id="WTPW01000850">
    <property type="protein sequence ID" value="KAF0474732.1"/>
    <property type="molecule type" value="Genomic_DNA"/>
</dbReference>
<dbReference type="PANTHER" id="PTHR43591:SF24">
    <property type="entry name" value="2-METHOXY-6-POLYPRENYL-1,4-BENZOQUINOL METHYLASE, MITOCHONDRIAL"/>
    <property type="match status" value="1"/>
</dbReference>
<evidence type="ECO:0000313" key="3">
    <source>
        <dbReference type="EMBL" id="KAF0474732.1"/>
    </source>
</evidence>
<keyword evidence="3" id="KW-0808">Transferase</keyword>
<keyword evidence="3" id="KW-0489">Methyltransferase</keyword>